<accession>A0ACB9FA48</accession>
<dbReference type="EMBL" id="CM042011">
    <property type="protein sequence ID" value="KAI3767773.1"/>
    <property type="molecule type" value="Genomic_DNA"/>
</dbReference>
<reference evidence="2" key="1">
    <citation type="journal article" date="2022" name="Mol. Ecol. Resour.">
        <title>The genomes of chicory, endive, great burdock and yacon provide insights into Asteraceae palaeo-polyploidization history and plant inulin production.</title>
        <authorList>
            <person name="Fan W."/>
            <person name="Wang S."/>
            <person name="Wang H."/>
            <person name="Wang A."/>
            <person name="Jiang F."/>
            <person name="Liu H."/>
            <person name="Zhao H."/>
            <person name="Xu D."/>
            <person name="Zhang Y."/>
        </authorList>
    </citation>
    <scope>NUCLEOTIDE SEQUENCE [LARGE SCALE GENOMIC DNA]</scope>
    <source>
        <strain evidence="2">cv. Punajuju</strain>
    </source>
</reference>
<evidence type="ECO:0000313" key="1">
    <source>
        <dbReference type="EMBL" id="KAI3767773.1"/>
    </source>
</evidence>
<proteinExistence type="predicted"/>
<reference evidence="1 2" key="2">
    <citation type="journal article" date="2022" name="Mol. Ecol. Resour.">
        <title>The genomes of chicory, endive, great burdock and yacon provide insights into Asteraceae paleo-polyploidization history and plant inulin production.</title>
        <authorList>
            <person name="Fan W."/>
            <person name="Wang S."/>
            <person name="Wang H."/>
            <person name="Wang A."/>
            <person name="Jiang F."/>
            <person name="Liu H."/>
            <person name="Zhao H."/>
            <person name="Xu D."/>
            <person name="Zhang Y."/>
        </authorList>
    </citation>
    <scope>NUCLEOTIDE SEQUENCE [LARGE SCALE GENOMIC DNA]</scope>
    <source>
        <strain evidence="2">cv. Punajuju</strain>
        <tissue evidence="1">Leaves</tissue>
    </source>
</reference>
<gene>
    <name evidence="1" type="ORF">L2E82_18173</name>
</gene>
<name>A0ACB9FA48_CICIN</name>
<comment type="caution">
    <text evidence="1">The sequence shown here is derived from an EMBL/GenBank/DDBJ whole genome shotgun (WGS) entry which is preliminary data.</text>
</comment>
<evidence type="ECO:0000313" key="2">
    <source>
        <dbReference type="Proteomes" id="UP001055811"/>
    </source>
</evidence>
<sequence>MTKATDIADAATSDDATTSQIAGTDTTHENSVGDEEKRKRDGKDHTGGPEMADSDGTLHDLAQKIDSRKNVNVPWERHHSAKVISSSKMDGLNLSGINQEKNPVTTVKNYRIFTATWNVAGRCPDFGLNLEDLLDMEVPADIYVLGFQEVVPLSAGNVLVSENNEHAARWISLISHALNKQQKQHTDHPDSESNHPAPDPKPGWFHRHSMKHPNRNIAADEVLLKACNCEVVSSLWSRKMKMIRPKRHSDPSFAFTHAVDLVLHAEATPLPYCLVASKQMVGLFLSVWARKELVQHIAHLGISCVGRGIMGYLGNKGCISISFTLHRTSFCFACTHLAAGEKEGDETKRNLDVMEILRHSHFPSNCRNPVRHSPERIIEHDRIMWLGDLNYRLSLSYEEAKILLDDCDWDSLLENDQLINEREAGRVFNGWNEGKISFAPTYKYSENSDSYAGETVKSKKNRRTPAWCDRILWRGDGIEQLSYGRRESRFSDHRPVCATFLVEVELNNKSTMLRKGLSYAAGSKIEFKDCMRQSHSFAFPVKVDFIEKQSKKVSKVHPLFTLFERNSRKKKAMAKSEFSRYMQYLKEGEPILDVEPISVSNESGLKPTLSMSIETLAGFSAGHPKLHRYDQLYDSEWRSEEVSASVEAWPVGLFGLHRSDDVNTVSNGSLLESFGTLCKRLHLLSDVPLGIFSAQPLDSAFRDTSVFPPRPHPLLNGTKLEGSGNWPMDDVAIEKTKYAFLSRIGECLQEAYGMNYCPSEEGVDVFLSGYDDDEADTDGCCTLKVENVEPKPPNILKFDFLGKDSIRYQNEVEVQLPVFKAIQQFRTGTSCLH</sequence>
<keyword evidence="2" id="KW-1185">Reference proteome</keyword>
<protein>
    <submittedName>
        <fullName evidence="1">Uncharacterized protein</fullName>
    </submittedName>
</protein>
<dbReference type="Proteomes" id="UP001055811">
    <property type="component" value="Linkage Group LG03"/>
</dbReference>
<organism evidence="1 2">
    <name type="scientific">Cichorium intybus</name>
    <name type="common">Chicory</name>
    <dbReference type="NCBI Taxonomy" id="13427"/>
    <lineage>
        <taxon>Eukaryota</taxon>
        <taxon>Viridiplantae</taxon>
        <taxon>Streptophyta</taxon>
        <taxon>Embryophyta</taxon>
        <taxon>Tracheophyta</taxon>
        <taxon>Spermatophyta</taxon>
        <taxon>Magnoliopsida</taxon>
        <taxon>eudicotyledons</taxon>
        <taxon>Gunneridae</taxon>
        <taxon>Pentapetalae</taxon>
        <taxon>asterids</taxon>
        <taxon>campanulids</taxon>
        <taxon>Asterales</taxon>
        <taxon>Asteraceae</taxon>
        <taxon>Cichorioideae</taxon>
        <taxon>Cichorieae</taxon>
        <taxon>Cichoriinae</taxon>
        <taxon>Cichorium</taxon>
    </lineage>
</organism>